<dbReference type="CDD" id="cd10975">
    <property type="entry name" value="CE4_CDA_like_2"/>
    <property type="match status" value="1"/>
</dbReference>
<dbReference type="Pfam" id="PF01522">
    <property type="entry name" value="Polysacc_deac_1"/>
    <property type="match status" value="1"/>
</dbReference>
<keyword evidence="4" id="KW-1185">Reference proteome</keyword>
<evidence type="ECO:0000313" key="3">
    <source>
        <dbReference type="EMBL" id="VVC89280.1"/>
    </source>
</evidence>
<feature type="region of interest" description="Disordered" evidence="1">
    <location>
        <begin position="1008"/>
        <end position="1049"/>
    </location>
</feature>
<dbReference type="InterPro" id="IPR052740">
    <property type="entry name" value="CE4"/>
</dbReference>
<feature type="compositionally biased region" description="Acidic residues" evidence="1">
    <location>
        <begin position="478"/>
        <end position="500"/>
    </location>
</feature>
<dbReference type="Gene3D" id="3.20.20.370">
    <property type="entry name" value="Glycoside hydrolase/deacetylase"/>
    <property type="match status" value="1"/>
</dbReference>
<evidence type="ECO:0000313" key="4">
    <source>
        <dbReference type="Proteomes" id="UP000324832"/>
    </source>
</evidence>
<feature type="region of interest" description="Disordered" evidence="1">
    <location>
        <begin position="436"/>
        <end position="513"/>
    </location>
</feature>
<accession>A0A5E4PWH8</accession>
<dbReference type="SUPFAM" id="SSF88713">
    <property type="entry name" value="Glycoside hydrolase/deacetylase"/>
    <property type="match status" value="1"/>
</dbReference>
<dbReference type="Proteomes" id="UP000324832">
    <property type="component" value="Unassembled WGS sequence"/>
</dbReference>
<feature type="region of interest" description="Disordered" evidence="1">
    <location>
        <begin position="805"/>
        <end position="831"/>
    </location>
</feature>
<reference evidence="3 4" key="1">
    <citation type="submission" date="2017-07" db="EMBL/GenBank/DDBJ databases">
        <authorList>
            <person name="Talla V."/>
            <person name="Backstrom N."/>
        </authorList>
    </citation>
    <scope>NUCLEOTIDE SEQUENCE [LARGE SCALE GENOMIC DNA]</scope>
</reference>
<evidence type="ECO:0000259" key="2">
    <source>
        <dbReference type="Pfam" id="PF01522"/>
    </source>
</evidence>
<feature type="compositionally biased region" description="Pro residues" evidence="1">
    <location>
        <begin position="40"/>
        <end position="51"/>
    </location>
</feature>
<feature type="compositionally biased region" description="Polar residues" evidence="1">
    <location>
        <begin position="285"/>
        <end position="315"/>
    </location>
</feature>
<feature type="compositionally biased region" description="Low complexity" evidence="1">
    <location>
        <begin position="805"/>
        <end position="814"/>
    </location>
</feature>
<feature type="region of interest" description="Disordered" evidence="1">
    <location>
        <begin position="28"/>
        <end position="69"/>
    </location>
</feature>
<feature type="compositionally biased region" description="Polar residues" evidence="1">
    <location>
        <begin position="437"/>
        <end position="466"/>
    </location>
</feature>
<organism evidence="3 4">
    <name type="scientific">Leptidea sinapis</name>
    <dbReference type="NCBI Taxonomy" id="189913"/>
    <lineage>
        <taxon>Eukaryota</taxon>
        <taxon>Metazoa</taxon>
        <taxon>Ecdysozoa</taxon>
        <taxon>Arthropoda</taxon>
        <taxon>Hexapoda</taxon>
        <taxon>Insecta</taxon>
        <taxon>Pterygota</taxon>
        <taxon>Neoptera</taxon>
        <taxon>Endopterygota</taxon>
        <taxon>Lepidoptera</taxon>
        <taxon>Glossata</taxon>
        <taxon>Ditrysia</taxon>
        <taxon>Papilionoidea</taxon>
        <taxon>Pieridae</taxon>
        <taxon>Dismorphiinae</taxon>
        <taxon>Leptidea</taxon>
    </lineage>
</organism>
<feature type="compositionally biased region" description="Basic and acidic residues" evidence="1">
    <location>
        <begin position="1014"/>
        <end position="1036"/>
    </location>
</feature>
<feature type="domain" description="NodB homology" evidence="2">
    <location>
        <begin position="1256"/>
        <end position="1365"/>
    </location>
</feature>
<feature type="compositionally biased region" description="Polar residues" evidence="1">
    <location>
        <begin position="1156"/>
        <end position="1171"/>
    </location>
</feature>
<feature type="region of interest" description="Disordered" evidence="1">
    <location>
        <begin position="1097"/>
        <end position="1119"/>
    </location>
</feature>
<proteinExistence type="predicted"/>
<dbReference type="GO" id="GO:0005975">
    <property type="term" value="P:carbohydrate metabolic process"/>
    <property type="evidence" value="ECO:0007669"/>
    <property type="project" value="InterPro"/>
</dbReference>
<evidence type="ECO:0000256" key="1">
    <source>
        <dbReference type="SAM" id="MobiDB-lite"/>
    </source>
</evidence>
<dbReference type="GO" id="GO:0016810">
    <property type="term" value="F:hydrolase activity, acting on carbon-nitrogen (but not peptide) bonds"/>
    <property type="evidence" value="ECO:0007669"/>
    <property type="project" value="InterPro"/>
</dbReference>
<feature type="region of interest" description="Disordered" evidence="1">
    <location>
        <begin position="1149"/>
        <end position="1188"/>
    </location>
</feature>
<dbReference type="PANTHER" id="PTHR45985">
    <property type="match status" value="1"/>
</dbReference>
<dbReference type="InterPro" id="IPR011330">
    <property type="entry name" value="Glyco_hydro/deAcase_b/a-brl"/>
</dbReference>
<dbReference type="EMBL" id="FZQP02000504">
    <property type="protein sequence ID" value="VVC89280.1"/>
    <property type="molecule type" value="Genomic_DNA"/>
</dbReference>
<dbReference type="PANTHER" id="PTHR45985:SF12">
    <property type="entry name" value="CHITIN DEACETYLASE-LIKE 5, ISOFORM B"/>
    <property type="match status" value="1"/>
</dbReference>
<protein>
    <recommendedName>
        <fullName evidence="2">NodB homology domain-containing protein</fullName>
    </recommendedName>
</protein>
<dbReference type="InterPro" id="IPR002509">
    <property type="entry name" value="NODB_dom"/>
</dbReference>
<gene>
    <name evidence="3" type="ORF">LSINAPIS_LOCUS2445</name>
</gene>
<name>A0A5E4PWH8_9NEOP</name>
<feature type="region of interest" description="Disordered" evidence="1">
    <location>
        <begin position="270"/>
        <end position="325"/>
    </location>
</feature>
<sequence>MYSHELQTCDWPRNVGCDATGAVVAEDLGRLNERQSAPSRPAPRRNPPPARTQPNPVITSRGQPKYSRQEYEKQQQLYAEVDDLPPVEEIETDRQQRVYRGQPSTIGQVQKDRDGYISQGISSSRTLNANIIPASINQNSKLGSFSFGTQVDERRAATITTAPQTYSDNKYRSLTNTSDRLIDIETNDIETKDESPRSKKTLLRRKRDTTESQFFSAEQTLSDLTKRNDDDEFEYIEDSTEPMTTDYDYDALKDGSERGKRQIRYYLKNGYKPPPKQWQNHKEGSFQQLNPNYNPNIQSPRYNSDYNVNNHNPNGATRHHHPTANPYHTYHFEDFDSQRPFKPSLSDSTKQKHSQININNHIITKSPPISALSNNGNQFLSLNGGSYNKKYITSVQNPNSQYFVQSVTPAQHSNAFAFIDSSQLSSTHVTGKPIKNYSASTIPNKYSSSNTHSSLKPKNQNNNLSVQDEKQNENNPIDIEDEEYDDDESEEDEESEEYEDSSNNNNFKPISVDLPRGYTHPNYKFANIENPFARPDFDFDAFIDKLRGTHYSASGVVPNNQKDLVQSNINNKHLSQFSTSSRPFNTPPRLNNSENVIKLLSSTKQPQSFQKPIEHNVQAYNNYDKFHSSHTEHDETTPKLSALKLKPPNFDDDRQLPLNHNFFGSPKQDNNKQLYEHKGNFQYHQETSSTPSNINLSIKQNYQIPDNILSSIKPSTVTTGNPNNVYLSSFQHSTPKPLTTLANQHLAALQTYWKNPSTDYSNIRSTLRPSISDIPNIESLFAQTLRPSSHAPNKAYDISQNTLATTTTTSTKSPPVRKPIPKPSPEMNDYYYDDEDEQYYYEPVVKPKYMPSSEVKPQRPPMAQNYQEYDDMTNSHLNTSITFKSVTKNHNDVSVATKTPFRLPFKNNNVKLPIPVMVDNKHENNDYFIVNHIPRNRTVHIKIPNYNPNPNTPKPPKYLNQTTLRPYTVRHRLAKPTTPDNIDIIEDTKQLNRGKIRHHNIVAEMKQTTPSDSIRQETRFTKTSHDDKSNSLEPTERVTPTAYSASPRPKMLYNSSQAYNPDQYDPYYAVYDEDGELYKDPDYVQQYNPASLRPAVQQTYRGTPPPTPSRRPVESYTPRPVLEDDYDDALIQGEIPNQNQYQTAIRQQIRPVSTRGRGSSHYSTLGVSESPQPAPNRGTPPTRMRPTLKPSTAIVSKTTEFVDIYANPPRRPGPVYPTPTPDKTAAKCRKDVCLLPDCFCGGKDIPGDMPVESVPQIVLLTFDDSVNDLNKGLYSDLFEKGRVNPNGCPISATFYVSHEWTDYSQVQNLYSAGHEMASHTISHSFGEQFSQKKWNREVSGQRELLAAYGGVKLEDVRGMRAPFLSVGGNKMFKMLYDSNFTYDSSLPVYENKPPSWPYTLDYKLFHDCMIPPCPTKSYPGVWEVPMVMWQDLNGGRCSMGDACANPPEAENVYKMILKNFDRHYTSNRAPFGLFYHAAWFTQAHHKEGFIMFLDFINKMKDVWIITNWQALQWVRDPTPISRLNSFQPFQCNYQKCNNPKVCNLWHKSGVRYMRTCQPCPEIYPWTGKSGIRSSRVDNELEEK</sequence>